<dbReference type="PATRIC" id="fig|1423786.4.peg.268"/>
<dbReference type="InterPro" id="IPR039369">
    <property type="entry name" value="LacA-like"/>
</dbReference>
<keyword evidence="3" id="KW-0677">Repeat</keyword>
<dbReference type="EMBL" id="AZFZ01000011">
    <property type="protein sequence ID" value="KRM44624.1"/>
    <property type="molecule type" value="Genomic_DNA"/>
</dbReference>
<comment type="similarity">
    <text evidence="1 5">Belongs to the transferase hexapeptide repeat family.</text>
</comment>
<evidence type="ECO:0000256" key="2">
    <source>
        <dbReference type="ARBA" id="ARBA00022679"/>
    </source>
</evidence>
<dbReference type="InterPro" id="IPR001451">
    <property type="entry name" value="Hexapep"/>
</dbReference>
<dbReference type="SUPFAM" id="SSF51161">
    <property type="entry name" value="Trimeric LpxA-like enzymes"/>
    <property type="match status" value="1"/>
</dbReference>
<evidence type="ECO:0000313" key="7">
    <source>
        <dbReference type="EMBL" id="KRM44624.1"/>
    </source>
</evidence>
<dbReference type="PANTHER" id="PTHR43017">
    <property type="entry name" value="GALACTOSIDE O-ACETYLTRANSFERASE"/>
    <property type="match status" value="1"/>
</dbReference>
<evidence type="ECO:0000256" key="3">
    <source>
        <dbReference type="ARBA" id="ARBA00022737"/>
    </source>
</evidence>
<protein>
    <recommendedName>
        <fullName evidence="5">Acetyltransferase</fullName>
        <ecNumber evidence="5">2.3.1.-</ecNumber>
    </recommendedName>
</protein>
<dbReference type="Gene3D" id="2.160.10.10">
    <property type="entry name" value="Hexapeptide repeat proteins"/>
    <property type="match status" value="1"/>
</dbReference>
<dbReference type="RefSeq" id="WP_054733382.1">
    <property type="nucleotide sequence ID" value="NZ_AZFZ01000011.1"/>
</dbReference>
<gene>
    <name evidence="7" type="ORF">FD47_GL000263</name>
</gene>
<dbReference type="PROSITE" id="PS00101">
    <property type="entry name" value="HEXAPEP_TRANSFERASES"/>
    <property type="match status" value="1"/>
</dbReference>
<sequence>MTLEQELKHMANGDLYYQTPELLELRFKVRDLLYQYNRLNYRDLSGRKQLLSKIFKHIGHHCFVEIPFHIDYGINTTLGENFFANNNLTILDAAPVTIGNDVLIAPNVGIYTAGHALDPQVRRKTGAEFGLPVTIGNNVWLGANVTVTPGVTIGENSVIGAGSVVTKDIPANVLAYGDPAKAIRKLGQIDHNFYRQNQPMPQWALDIAKGDQPFHRV</sequence>
<evidence type="ECO:0000313" key="8">
    <source>
        <dbReference type="Proteomes" id="UP000051010"/>
    </source>
</evidence>
<dbReference type="InterPro" id="IPR024688">
    <property type="entry name" value="Mac_dom"/>
</dbReference>
<dbReference type="Proteomes" id="UP000051010">
    <property type="component" value="Unassembled WGS sequence"/>
</dbReference>
<evidence type="ECO:0000256" key="5">
    <source>
        <dbReference type="RuleBase" id="RU367021"/>
    </source>
</evidence>
<dbReference type="GO" id="GO:0008870">
    <property type="term" value="F:galactoside O-acetyltransferase activity"/>
    <property type="evidence" value="ECO:0007669"/>
    <property type="project" value="TreeGrafter"/>
</dbReference>
<keyword evidence="4 5" id="KW-0012">Acyltransferase</keyword>
<dbReference type="InterPro" id="IPR011004">
    <property type="entry name" value="Trimer_LpxA-like_sf"/>
</dbReference>
<dbReference type="EC" id="2.3.1.-" evidence="5"/>
<evidence type="ECO:0000256" key="4">
    <source>
        <dbReference type="ARBA" id="ARBA00023315"/>
    </source>
</evidence>
<dbReference type="SMART" id="SM01266">
    <property type="entry name" value="Mac"/>
    <property type="match status" value="1"/>
</dbReference>
<evidence type="ECO:0000256" key="1">
    <source>
        <dbReference type="ARBA" id="ARBA00007274"/>
    </source>
</evidence>
<organism evidence="7 8">
    <name type="scientific">Lentilactobacillus parafarraginis DSM 18390 = JCM 14109</name>
    <dbReference type="NCBI Taxonomy" id="1423786"/>
    <lineage>
        <taxon>Bacteria</taxon>
        <taxon>Bacillati</taxon>
        <taxon>Bacillota</taxon>
        <taxon>Bacilli</taxon>
        <taxon>Lactobacillales</taxon>
        <taxon>Lactobacillaceae</taxon>
        <taxon>Lentilactobacillus</taxon>
    </lineage>
</organism>
<dbReference type="InterPro" id="IPR018357">
    <property type="entry name" value="Hexapep_transf_CS"/>
</dbReference>
<comment type="caution">
    <text evidence="7">The sequence shown here is derived from an EMBL/GenBank/DDBJ whole genome shotgun (WGS) entry which is preliminary data.</text>
</comment>
<dbReference type="PANTHER" id="PTHR43017:SF1">
    <property type="entry name" value="ACETYLTRANSFERASE YJL218W-RELATED"/>
    <property type="match status" value="1"/>
</dbReference>
<feature type="domain" description="Maltose/galactoside acetyltransferase" evidence="6">
    <location>
        <begin position="7"/>
        <end position="60"/>
    </location>
</feature>
<evidence type="ECO:0000259" key="6">
    <source>
        <dbReference type="SMART" id="SM01266"/>
    </source>
</evidence>
<dbReference type="FunFam" id="2.160.10.10:FF:000025">
    <property type="entry name" value="Hexapeptide-repeat containing-acetyltransferase"/>
    <property type="match status" value="1"/>
</dbReference>
<dbReference type="Pfam" id="PF00132">
    <property type="entry name" value="Hexapep"/>
    <property type="match status" value="1"/>
</dbReference>
<keyword evidence="2 5" id="KW-0808">Transferase</keyword>
<dbReference type="AlphaFoldDB" id="A0A0R1YQ79"/>
<proteinExistence type="inferred from homology"/>
<dbReference type="CDD" id="cd03357">
    <property type="entry name" value="LbH_MAT_GAT"/>
    <property type="match status" value="1"/>
</dbReference>
<name>A0A0R1YQ79_9LACO</name>
<accession>A0A0R1YQ79</accession>
<reference evidence="7 8" key="1">
    <citation type="journal article" date="2015" name="Genome Announc.">
        <title>Expanding the biotechnology potential of lactobacilli through comparative genomics of 213 strains and associated genera.</title>
        <authorList>
            <person name="Sun Z."/>
            <person name="Harris H.M."/>
            <person name="McCann A."/>
            <person name="Guo C."/>
            <person name="Argimon S."/>
            <person name="Zhang W."/>
            <person name="Yang X."/>
            <person name="Jeffery I.B."/>
            <person name="Cooney J.C."/>
            <person name="Kagawa T.F."/>
            <person name="Liu W."/>
            <person name="Song Y."/>
            <person name="Salvetti E."/>
            <person name="Wrobel A."/>
            <person name="Rasinkangas P."/>
            <person name="Parkhill J."/>
            <person name="Rea M.C."/>
            <person name="O'Sullivan O."/>
            <person name="Ritari J."/>
            <person name="Douillard F.P."/>
            <person name="Paul Ross R."/>
            <person name="Yang R."/>
            <person name="Briner A.E."/>
            <person name="Felis G.E."/>
            <person name="de Vos W.M."/>
            <person name="Barrangou R."/>
            <person name="Klaenhammer T.R."/>
            <person name="Caufield P.W."/>
            <person name="Cui Y."/>
            <person name="Zhang H."/>
            <person name="O'Toole P.W."/>
        </authorList>
    </citation>
    <scope>NUCLEOTIDE SEQUENCE [LARGE SCALE GENOMIC DNA]</scope>
    <source>
        <strain evidence="7 8">DSM 18390</strain>
    </source>
</reference>
<dbReference type="Pfam" id="PF12464">
    <property type="entry name" value="Mac"/>
    <property type="match status" value="1"/>
</dbReference>